<dbReference type="GO" id="GO:0015648">
    <property type="term" value="F:lipid-linked peptidoglycan transporter activity"/>
    <property type="evidence" value="ECO:0007669"/>
    <property type="project" value="UniProtKB-UniRule"/>
</dbReference>
<dbReference type="Proteomes" id="UP000886812">
    <property type="component" value="Unassembled WGS sequence"/>
</dbReference>
<feature type="transmembrane region" description="Helical" evidence="10">
    <location>
        <begin position="141"/>
        <end position="162"/>
    </location>
</feature>
<evidence type="ECO:0000256" key="3">
    <source>
        <dbReference type="ARBA" id="ARBA00022692"/>
    </source>
</evidence>
<dbReference type="AlphaFoldDB" id="A0A9D1NJT0"/>
<keyword evidence="10 11" id="KW-0813">Transport</keyword>
<dbReference type="EMBL" id="DVOG01000123">
    <property type="protein sequence ID" value="HIV04423.1"/>
    <property type="molecule type" value="Genomic_DNA"/>
</dbReference>
<evidence type="ECO:0000256" key="1">
    <source>
        <dbReference type="ARBA" id="ARBA00004651"/>
    </source>
</evidence>
<evidence type="ECO:0000313" key="13">
    <source>
        <dbReference type="Proteomes" id="UP000886812"/>
    </source>
</evidence>
<dbReference type="PIRSF" id="PIRSF002869">
    <property type="entry name" value="MviN"/>
    <property type="match status" value="1"/>
</dbReference>
<name>A0A9D1NJT0_9BACT</name>
<evidence type="ECO:0000256" key="5">
    <source>
        <dbReference type="ARBA" id="ARBA00022984"/>
    </source>
</evidence>
<feature type="transmembrane region" description="Helical" evidence="10">
    <location>
        <begin position="459"/>
        <end position="483"/>
    </location>
</feature>
<dbReference type="GO" id="GO:0034204">
    <property type="term" value="P:lipid translocation"/>
    <property type="evidence" value="ECO:0007669"/>
    <property type="project" value="TreeGrafter"/>
</dbReference>
<feature type="transmembrane region" description="Helical" evidence="10">
    <location>
        <begin position="367"/>
        <end position="392"/>
    </location>
</feature>
<dbReference type="GO" id="GO:0071555">
    <property type="term" value="P:cell wall organization"/>
    <property type="evidence" value="ECO:0007669"/>
    <property type="project" value="UniProtKB-UniRule"/>
</dbReference>
<accession>A0A9D1NJT0</accession>
<keyword evidence="10 11" id="KW-0961">Cell wall biogenesis/degradation</keyword>
<evidence type="ECO:0000313" key="12">
    <source>
        <dbReference type="EMBL" id="HIV04423.1"/>
    </source>
</evidence>
<sequence length="542" mass="57992">MSRENHGAAYLSMLVTAAGTSGSRLLGLVRDQLIAGFFGTGGFAAAFIIAFQIPNLFRRLLGEGALTAALMPVMTQERKLGGNARAFAFFNLVISRVAPWMLAITALFCAAAVAVALLPESWLSAGARLAGADGDVSRHRLAAWLTALCMPYMPMICIAAVFTAGLNMLGKFAVTALSAVWLNLSMIFSLGVLGYFFGETPTQRVVWLCAGALLGGALQLGIPALALRRAGWRFSWNRSRTAAWTELKAMFLPAVVGAGISQINVFFTRFLAFSLDERALSVYYYANRIVEIPVGIFTVTVTTVVFPLLAKHAAENDARELGGTFAYGMRLIYAINIPATAGIIALAFPLVKIFFEHGNFTAADTAATVPVLCVFALAVPFYAVSGLVGRALNALKDTKTQTRAAALAFGLNCALAPSLGWFFGAVGLAGANLISAAAQCAALYVALRRRERAFGAEPVFGAFLRTLGASALMGAFSVGAWFAVHEKIFGGNAFGENLTIVVSLFVVVPASVAFYFCLLKILRYPECDEFLRLALRRFRRSR</sequence>
<evidence type="ECO:0000256" key="11">
    <source>
        <dbReference type="PIRNR" id="PIRNR002869"/>
    </source>
</evidence>
<evidence type="ECO:0000256" key="7">
    <source>
        <dbReference type="ARBA" id="ARBA00023136"/>
    </source>
</evidence>
<dbReference type="CDD" id="cd13123">
    <property type="entry name" value="MATE_MurJ_like"/>
    <property type="match status" value="1"/>
</dbReference>
<gene>
    <name evidence="10 12" type="primary">murJ</name>
    <name evidence="12" type="ORF">IAC75_04645</name>
</gene>
<dbReference type="NCBIfam" id="TIGR01695">
    <property type="entry name" value="murJ_mviN"/>
    <property type="match status" value="1"/>
</dbReference>
<dbReference type="InterPro" id="IPR004268">
    <property type="entry name" value="MurJ"/>
</dbReference>
<dbReference type="PRINTS" id="PR01806">
    <property type="entry name" value="VIRFACTRMVIN"/>
</dbReference>
<dbReference type="GO" id="GO:0009252">
    <property type="term" value="P:peptidoglycan biosynthetic process"/>
    <property type="evidence" value="ECO:0007669"/>
    <property type="project" value="UniProtKB-UniRule"/>
</dbReference>
<feature type="transmembrane region" description="Helical" evidence="10">
    <location>
        <begin position="7"/>
        <end position="27"/>
    </location>
</feature>
<comment type="subcellular location">
    <subcellularLocation>
        <location evidence="1 10">Cell membrane</location>
        <topology evidence="1 10">Multi-pass membrane protein</topology>
    </subcellularLocation>
</comment>
<dbReference type="GO" id="GO:0008360">
    <property type="term" value="P:regulation of cell shape"/>
    <property type="evidence" value="ECO:0007669"/>
    <property type="project" value="UniProtKB-UniRule"/>
</dbReference>
<dbReference type="Pfam" id="PF03023">
    <property type="entry name" value="MurJ"/>
    <property type="match status" value="1"/>
</dbReference>
<feature type="transmembrane region" description="Helical" evidence="10">
    <location>
        <begin position="429"/>
        <end position="447"/>
    </location>
</feature>
<dbReference type="PANTHER" id="PTHR47019:SF1">
    <property type="entry name" value="LIPID II FLIPPASE MURJ"/>
    <property type="match status" value="1"/>
</dbReference>
<evidence type="ECO:0000256" key="6">
    <source>
        <dbReference type="ARBA" id="ARBA00022989"/>
    </source>
</evidence>
<evidence type="ECO:0000256" key="8">
    <source>
        <dbReference type="ARBA" id="ARBA00060041"/>
    </source>
</evidence>
<feature type="transmembrane region" description="Helical" evidence="10">
    <location>
        <begin position="404"/>
        <end position="423"/>
    </location>
</feature>
<evidence type="ECO:0000256" key="2">
    <source>
        <dbReference type="ARBA" id="ARBA00022475"/>
    </source>
</evidence>
<dbReference type="PANTHER" id="PTHR47019">
    <property type="entry name" value="LIPID II FLIPPASE MURJ"/>
    <property type="match status" value="1"/>
</dbReference>
<evidence type="ECO:0000256" key="9">
    <source>
        <dbReference type="ARBA" id="ARBA00061532"/>
    </source>
</evidence>
<keyword evidence="6 10" id="KW-1133">Transmembrane helix</keyword>
<organism evidence="12 13">
    <name type="scientific">Candidatus Spyradosoma merdigallinarum</name>
    <dbReference type="NCBI Taxonomy" id="2840950"/>
    <lineage>
        <taxon>Bacteria</taxon>
        <taxon>Pseudomonadati</taxon>
        <taxon>Verrucomicrobiota</taxon>
        <taxon>Opitutia</taxon>
        <taxon>Opitutia incertae sedis</taxon>
        <taxon>Candidatus Spyradosoma</taxon>
    </lineage>
</organism>
<protein>
    <recommendedName>
        <fullName evidence="10">Probable lipid II flippase MurJ</fullName>
    </recommendedName>
</protein>
<feature type="transmembrane region" description="Helical" evidence="10">
    <location>
        <begin position="292"/>
        <end position="310"/>
    </location>
</feature>
<reference evidence="12" key="2">
    <citation type="journal article" date="2021" name="PeerJ">
        <title>Extensive microbial diversity within the chicken gut microbiome revealed by metagenomics and culture.</title>
        <authorList>
            <person name="Gilroy R."/>
            <person name="Ravi A."/>
            <person name="Getino M."/>
            <person name="Pursley I."/>
            <person name="Horton D.L."/>
            <person name="Alikhan N.F."/>
            <person name="Baker D."/>
            <person name="Gharbi K."/>
            <person name="Hall N."/>
            <person name="Watson M."/>
            <person name="Adriaenssens E.M."/>
            <person name="Foster-Nyarko E."/>
            <person name="Jarju S."/>
            <person name="Secka A."/>
            <person name="Antonio M."/>
            <person name="Oren A."/>
            <person name="Chaudhuri R.R."/>
            <person name="La Ragione R."/>
            <person name="Hildebrand F."/>
            <person name="Pallen M.J."/>
        </authorList>
    </citation>
    <scope>NUCLEOTIDE SEQUENCE</scope>
    <source>
        <strain evidence="12">10669</strain>
    </source>
</reference>
<keyword evidence="4 10" id="KW-0133">Cell shape</keyword>
<evidence type="ECO:0000256" key="10">
    <source>
        <dbReference type="HAMAP-Rule" id="MF_02078"/>
    </source>
</evidence>
<feature type="transmembrane region" description="Helical" evidence="10">
    <location>
        <begin position="498"/>
        <end position="522"/>
    </location>
</feature>
<feature type="transmembrane region" description="Helical" evidence="10">
    <location>
        <begin position="174"/>
        <end position="198"/>
    </location>
</feature>
<reference evidence="12" key="1">
    <citation type="submission" date="2020-10" db="EMBL/GenBank/DDBJ databases">
        <authorList>
            <person name="Gilroy R."/>
        </authorList>
    </citation>
    <scope>NUCLEOTIDE SEQUENCE</scope>
    <source>
        <strain evidence="12">10669</strain>
    </source>
</reference>
<keyword evidence="5 10" id="KW-0573">Peptidoglycan synthesis</keyword>
<dbReference type="HAMAP" id="MF_02078">
    <property type="entry name" value="MurJ_MviN"/>
    <property type="match status" value="1"/>
</dbReference>
<dbReference type="GO" id="GO:0005886">
    <property type="term" value="C:plasma membrane"/>
    <property type="evidence" value="ECO:0007669"/>
    <property type="project" value="UniProtKB-SubCell"/>
</dbReference>
<keyword evidence="7 10" id="KW-0472">Membrane</keyword>
<feature type="transmembrane region" description="Helical" evidence="10">
    <location>
        <begin position="331"/>
        <end position="355"/>
    </location>
</feature>
<dbReference type="InterPro" id="IPR051050">
    <property type="entry name" value="Lipid_II_flippase_MurJ/MviN"/>
</dbReference>
<feature type="transmembrane region" description="Helical" evidence="10">
    <location>
        <begin position="97"/>
        <end position="118"/>
    </location>
</feature>
<comment type="pathway">
    <text evidence="10">Cell wall biogenesis; peptidoglycan biosynthesis.</text>
</comment>
<comment type="caution">
    <text evidence="12">The sequence shown here is derived from an EMBL/GenBank/DDBJ whole genome shotgun (WGS) entry which is preliminary data.</text>
</comment>
<comment type="similarity">
    <text evidence="9 10 11">Belongs to the MurJ/MviN family.</text>
</comment>
<feature type="transmembrane region" description="Helical" evidence="10">
    <location>
        <begin position="204"/>
        <end position="228"/>
    </location>
</feature>
<feature type="transmembrane region" description="Helical" evidence="10">
    <location>
        <begin position="249"/>
        <end position="272"/>
    </location>
</feature>
<keyword evidence="2 10" id="KW-1003">Cell membrane</keyword>
<evidence type="ECO:0000256" key="4">
    <source>
        <dbReference type="ARBA" id="ARBA00022960"/>
    </source>
</evidence>
<feature type="transmembrane region" description="Helical" evidence="10">
    <location>
        <begin position="33"/>
        <end position="51"/>
    </location>
</feature>
<comment type="function">
    <text evidence="8 10 11">Involved in peptidoglycan biosynthesis. Transports lipid-linked peptidoglycan precursors from the inner to the outer leaflet of the cytoplasmic membrane.</text>
</comment>
<proteinExistence type="inferred from homology"/>
<keyword evidence="3 10" id="KW-0812">Transmembrane</keyword>